<dbReference type="InterPro" id="IPR036388">
    <property type="entry name" value="WH-like_DNA-bd_sf"/>
</dbReference>
<feature type="domain" description="RNA polymerase sigma factor 70 region 4 type 2" evidence="5">
    <location>
        <begin position="121"/>
        <end position="169"/>
    </location>
</feature>
<evidence type="ECO:0000313" key="8">
    <source>
        <dbReference type="Proteomes" id="UP000242497"/>
    </source>
</evidence>
<accession>A0A1M6TXF5</accession>
<keyword evidence="4" id="KW-0804">Transcription</keyword>
<keyword evidence="8" id="KW-1185">Reference proteome</keyword>
<dbReference type="NCBIfam" id="TIGR02937">
    <property type="entry name" value="sigma70-ECF"/>
    <property type="match status" value="1"/>
</dbReference>
<reference evidence="8" key="1">
    <citation type="submission" date="2016-11" db="EMBL/GenBank/DDBJ databases">
        <authorList>
            <person name="Varghese N."/>
            <person name="Submissions S."/>
        </authorList>
    </citation>
    <scope>NUCLEOTIDE SEQUENCE [LARGE SCALE GENOMIC DNA]</scope>
    <source>
        <strain evidence="8">DSM 15518</strain>
    </source>
</reference>
<dbReference type="PANTHER" id="PTHR43133:SF8">
    <property type="entry name" value="RNA POLYMERASE SIGMA FACTOR HI_1459-RELATED"/>
    <property type="match status" value="1"/>
</dbReference>
<organism evidence="7 8">
    <name type="scientific">Tepidibacter formicigenes DSM 15518</name>
    <dbReference type="NCBI Taxonomy" id="1123349"/>
    <lineage>
        <taxon>Bacteria</taxon>
        <taxon>Bacillati</taxon>
        <taxon>Bacillota</taxon>
        <taxon>Clostridia</taxon>
        <taxon>Peptostreptococcales</taxon>
        <taxon>Peptostreptococcaceae</taxon>
        <taxon>Tepidibacter</taxon>
    </lineage>
</organism>
<dbReference type="GO" id="GO:0006352">
    <property type="term" value="P:DNA-templated transcription initiation"/>
    <property type="evidence" value="ECO:0007669"/>
    <property type="project" value="InterPro"/>
</dbReference>
<evidence type="ECO:0000256" key="4">
    <source>
        <dbReference type="ARBA" id="ARBA00023163"/>
    </source>
</evidence>
<keyword evidence="1" id="KW-0805">Transcription regulation</keyword>
<proteinExistence type="predicted"/>
<dbReference type="InterPro" id="IPR014284">
    <property type="entry name" value="RNA_pol_sigma-70_dom"/>
</dbReference>
<protein>
    <submittedName>
        <fullName evidence="7">RNA polymerase sigma factor, sigma-70 family</fullName>
    </submittedName>
</protein>
<evidence type="ECO:0000313" key="7">
    <source>
        <dbReference type="EMBL" id="SHK61564.1"/>
    </source>
</evidence>
<dbReference type="GO" id="GO:0003677">
    <property type="term" value="F:DNA binding"/>
    <property type="evidence" value="ECO:0007669"/>
    <property type="project" value="UniProtKB-KW"/>
</dbReference>
<dbReference type="Pfam" id="PF08281">
    <property type="entry name" value="Sigma70_r4_2"/>
    <property type="match status" value="1"/>
</dbReference>
<dbReference type="Pfam" id="PF12645">
    <property type="entry name" value="HTH_16"/>
    <property type="match status" value="1"/>
</dbReference>
<evidence type="ECO:0000256" key="1">
    <source>
        <dbReference type="ARBA" id="ARBA00023015"/>
    </source>
</evidence>
<keyword evidence="3" id="KW-0238">DNA-binding</keyword>
<dbReference type="STRING" id="1123349.SAMN02744037_02695"/>
<dbReference type="EMBL" id="FRAE01000110">
    <property type="protein sequence ID" value="SHK61564.1"/>
    <property type="molecule type" value="Genomic_DNA"/>
</dbReference>
<dbReference type="Proteomes" id="UP000242497">
    <property type="component" value="Unassembled WGS sequence"/>
</dbReference>
<dbReference type="InterPro" id="IPR013324">
    <property type="entry name" value="RNA_pol_sigma_r3/r4-like"/>
</dbReference>
<dbReference type="GO" id="GO:0016987">
    <property type="term" value="F:sigma factor activity"/>
    <property type="evidence" value="ECO:0007669"/>
    <property type="project" value="UniProtKB-KW"/>
</dbReference>
<evidence type="ECO:0000259" key="6">
    <source>
        <dbReference type="Pfam" id="PF12645"/>
    </source>
</evidence>
<keyword evidence="2" id="KW-0731">Sigma factor</keyword>
<dbReference type="SUPFAM" id="SSF88659">
    <property type="entry name" value="Sigma3 and sigma4 domains of RNA polymerase sigma factors"/>
    <property type="match status" value="1"/>
</dbReference>
<dbReference type="AlphaFoldDB" id="A0A1M6TXF5"/>
<evidence type="ECO:0000256" key="2">
    <source>
        <dbReference type="ARBA" id="ARBA00023082"/>
    </source>
</evidence>
<dbReference type="InterPro" id="IPR039425">
    <property type="entry name" value="RNA_pol_sigma-70-like"/>
</dbReference>
<dbReference type="OrthoDB" id="2449942at2"/>
<dbReference type="RefSeq" id="WP_072890882.1">
    <property type="nucleotide sequence ID" value="NZ_FRAE01000110.1"/>
</dbReference>
<evidence type="ECO:0000256" key="3">
    <source>
        <dbReference type="ARBA" id="ARBA00023125"/>
    </source>
</evidence>
<sequence length="181" mass="21005">MKKSFFEIIEKAKDGDKEAFIEIINKFEPTLKKFSRELNYELAETDLIIALIEIVKGIKSSNFKTKNDGVVVNYIYNSMKNRKVDLFRKYVKGVKEEMEINLDVIENEANYQIEDGVFVKDLLNMLTDIQKIVIVEKFIKGYSDAEIATKLHISRQAVNKAKNKAIKRLKEYLKTELCIAI</sequence>
<dbReference type="PANTHER" id="PTHR43133">
    <property type="entry name" value="RNA POLYMERASE ECF-TYPE SIGMA FACTO"/>
    <property type="match status" value="1"/>
</dbReference>
<evidence type="ECO:0000259" key="5">
    <source>
        <dbReference type="Pfam" id="PF08281"/>
    </source>
</evidence>
<name>A0A1M6TXF5_9FIRM</name>
<dbReference type="InterPro" id="IPR013249">
    <property type="entry name" value="RNA_pol_sigma70_r4_t2"/>
</dbReference>
<gene>
    <name evidence="7" type="ORF">SAMN02744037_02695</name>
</gene>
<dbReference type="InterPro" id="IPR024760">
    <property type="entry name" value="HTH_dom_conjug_TS-like"/>
</dbReference>
<feature type="domain" description="Helix-turn-helix conjugative transposon-like" evidence="6">
    <location>
        <begin position="6"/>
        <end position="37"/>
    </location>
</feature>
<dbReference type="Gene3D" id="1.10.10.10">
    <property type="entry name" value="Winged helix-like DNA-binding domain superfamily/Winged helix DNA-binding domain"/>
    <property type="match status" value="1"/>
</dbReference>